<evidence type="ECO:0000313" key="3">
    <source>
        <dbReference type="Proteomes" id="UP000530928"/>
    </source>
</evidence>
<name>A0A7W0HVM8_9ACTN</name>
<proteinExistence type="predicted"/>
<keyword evidence="1" id="KW-1133">Transmembrane helix</keyword>
<reference evidence="2 3" key="1">
    <citation type="submission" date="2020-07" db="EMBL/GenBank/DDBJ databases">
        <title>Genomic Encyclopedia of Type Strains, Phase IV (KMG-IV): sequencing the most valuable type-strain genomes for metagenomic binning, comparative biology and taxonomic classification.</title>
        <authorList>
            <person name="Goeker M."/>
        </authorList>
    </citation>
    <scope>NUCLEOTIDE SEQUENCE [LARGE SCALE GENOMIC DNA]</scope>
    <source>
        <strain evidence="2 3">DSM 45533</strain>
    </source>
</reference>
<dbReference type="EMBL" id="JACDUR010000011">
    <property type="protein sequence ID" value="MBA2897368.1"/>
    <property type="molecule type" value="Genomic_DNA"/>
</dbReference>
<gene>
    <name evidence="2" type="ORF">HNR30_008766</name>
</gene>
<dbReference type="AlphaFoldDB" id="A0A7W0HVM8"/>
<accession>A0A7W0HVM8</accession>
<dbReference type="RefSeq" id="WP_181616076.1">
    <property type="nucleotide sequence ID" value="NZ_BAABAM010000013.1"/>
</dbReference>
<keyword evidence="1" id="KW-0812">Transmembrane</keyword>
<organism evidence="2 3">
    <name type="scientific">Nonomuraea soli</name>
    <dbReference type="NCBI Taxonomy" id="1032476"/>
    <lineage>
        <taxon>Bacteria</taxon>
        <taxon>Bacillati</taxon>
        <taxon>Actinomycetota</taxon>
        <taxon>Actinomycetes</taxon>
        <taxon>Streptosporangiales</taxon>
        <taxon>Streptosporangiaceae</taxon>
        <taxon>Nonomuraea</taxon>
    </lineage>
</organism>
<evidence type="ECO:0000313" key="2">
    <source>
        <dbReference type="EMBL" id="MBA2897368.1"/>
    </source>
</evidence>
<feature type="transmembrane region" description="Helical" evidence="1">
    <location>
        <begin position="29"/>
        <end position="49"/>
    </location>
</feature>
<keyword evidence="1" id="KW-0472">Membrane</keyword>
<sequence>MSWGARRTAPVQLLRGTGLRLAANARHGYAVLGLVAWLVGAAAVTTLGGGA</sequence>
<dbReference type="Proteomes" id="UP000530928">
    <property type="component" value="Unassembled WGS sequence"/>
</dbReference>
<protein>
    <submittedName>
        <fullName evidence="2">Uncharacterized protein</fullName>
    </submittedName>
</protein>
<comment type="caution">
    <text evidence="2">The sequence shown here is derived from an EMBL/GenBank/DDBJ whole genome shotgun (WGS) entry which is preliminary data.</text>
</comment>
<keyword evidence="3" id="KW-1185">Reference proteome</keyword>
<evidence type="ECO:0000256" key="1">
    <source>
        <dbReference type="SAM" id="Phobius"/>
    </source>
</evidence>